<accession>A0ABU9CU57</accession>
<reference evidence="1 2" key="1">
    <citation type="submission" date="2024-03" db="EMBL/GenBank/DDBJ databases">
        <title>Rhodococcus navarretei sp. nov. and Pseudarthrobacter quantumdoti sp. nov., two new species with the ability to biosynthesize Quantum Dots isolated from soil samples at Union Glacier, Antarctica.</title>
        <authorList>
            <person name="Vargas M."/>
        </authorList>
    </citation>
    <scope>NUCLEOTIDE SEQUENCE [LARGE SCALE GENOMIC DNA]</scope>
    <source>
        <strain evidence="1 2">EXRC-4A-4</strain>
    </source>
</reference>
<protein>
    <submittedName>
        <fullName evidence="1">Type VII secretion target</fullName>
    </submittedName>
</protein>
<sequence length="94" mass="9775">MTLYVDVAVLRDSADTMLRIADDFDTAASSIPDAADTGIGAPALAGILALFTGRGGELQTALASYSAALDECASEYETQDVTTAEEVNAALWEQ</sequence>
<proteinExistence type="predicted"/>
<organism evidence="1 2">
    <name type="scientific">Rhodococcus navarretei</name>
    <dbReference type="NCBI Taxonomy" id="3128981"/>
    <lineage>
        <taxon>Bacteria</taxon>
        <taxon>Bacillati</taxon>
        <taxon>Actinomycetota</taxon>
        <taxon>Actinomycetes</taxon>
        <taxon>Mycobacteriales</taxon>
        <taxon>Nocardiaceae</taxon>
        <taxon>Rhodococcus</taxon>
    </lineage>
</organism>
<gene>
    <name evidence="1" type="ORF">AABD04_07980</name>
</gene>
<evidence type="ECO:0000313" key="1">
    <source>
        <dbReference type="EMBL" id="MEK8070784.1"/>
    </source>
</evidence>
<dbReference type="EMBL" id="JBBPCN010000001">
    <property type="protein sequence ID" value="MEK8070784.1"/>
    <property type="molecule type" value="Genomic_DNA"/>
</dbReference>
<dbReference type="InterPro" id="IPR036689">
    <property type="entry name" value="ESAT-6-like_sf"/>
</dbReference>
<dbReference type="Proteomes" id="UP001456513">
    <property type="component" value="Unassembled WGS sequence"/>
</dbReference>
<name>A0ABU9CU57_9NOCA</name>
<dbReference type="SUPFAM" id="SSF140453">
    <property type="entry name" value="EsxAB dimer-like"/>
    <property type="match status" value="1"/>
</dbReference>
<comment type="caution">
    <text evidence="1">The sequence shown here is derived from an EMBL/GenBank/DDBJ whole genome shotgun (WGS) entry which is preliminary data.</text>
</comment>
<keyword evidence="2" id="KW-1185">Reference proteome</keyword>
<dbReference type="RefSeq" id="WP_341440799.1">
    <property type="nucleotide sequence ID" value="NZ_JBBPCN010000001.1"/>
</dbReference>
<evidence type="ECO:0000313" key="2">
    <source>
        <dbReference type="Proteomes" id="UP001456513"/>
    </source>
</evidence>